<dbReference type="Pfam" id="PF00753">
    <property type="entry name" value="Lactamase_B"/>
    <property type="match status" value="1"/>
</dbReference>
<accession>A0ABT5QU41</accession>
<reference evidence="3" key="1">
    <citation type="submission" date="2021-12" db="EMBL/GenBank/DDBJ databases">
        <title>Enterovibrio ZSDZ35 sp. nov. and Enterovibrio ZSDZ42 sp. nov., isolated from coastal seawater in Qingdao.</title>
        <authorList>
            <person name="Zhang P."/>
        </authorList>
    </citation>
    <scope>NUCLEOTIDE SEQUENCE</scope>
    <source>
        <strain evidence="3">ZSDZ35</strain>
    </source>
</reference>
<comment type="caution">
    <text evidence="3">The sequence shown here is derived from an EMBL/GenBank/DDBJ whole genome shotgun (WGS) entry which is preliminary data.</text>
</comment>
<name>A0ABT5QU41_9GAMM</name>
<dbReference type="InterPro" id="IPR051682">
    <property type="entry name" value="Mito_Persulfide_Diox"/>
</dbReference>
<dbReference type="PANTHER" id="PTHR43084:SF1">
    <property type="entry name" value="PERSULFIDE DIOXYGENASE ETHE1, MITOCHONDRIAL"/>
    <property type="match status" value="1"/>
</dbReference>
<dbReference type="InterPro" id="IPR044528">
    <property type="entry name" value="POD-like_MBL-fold"/>
</dbReference>
<dbReference type="SUPFAM" id="SSF56281">
    <property type="entry name" value="Metallo-hydrolase/oxidoreductase"/>
    <property type="match status" value="1"/>
</dbReference>
<dbReference type="SMART" id="SM00849">
    <property type="entry name" value="Lactamase_B"/>
    <property type="match status" value="1"/>
</dbReference>
<keyword evidence="1" id="KW-0479">Metal-binding</keyword>
<dbReference type="Gene3D" id="3.60.15.10">
    <property type="entry name" value="Ribonuclease Z/Hydroxyacylglutathione hydrolase-like"/>
    <property type="match status" value="1"/>
</dbReference>
<evidence type="ECO:0000259" key="2">
    <source>
        <dbReference type="SMART" id="SM00849"/>
    </source>
</evidence>
<proteinExistence type="predicted"/>
<gene>
    <name evidence="3" type="ORF">LRP49_24960</name>
</gene>
<dbReference type="CDD" id="cd07724">
    <property type="entry name" value="POD-like_MBL-fold"/>
    <property type="match status" value="1"/>
</dbReference>
<keyword evidence="4" id="KW-1185">Reference proteome</keyword>
<dbReference type="Proteomes" id="UP001149821">
    <property type="component" value="Unassembled WGS sequence"/>
</dbReference>
<dbReference type="EMBL" id="JAJUBB010000044">
    <property type="protein sequence ID" value="MDD1784429.1"/>
    <property type="molecule type" value="Genomic_DNA"/>
</dbReference>
<evidence type="ECO:0000313" key="4">
    <source>
        <dbReference type="Proteomes" id="UP001149821"/>
    </source>
</evidence>
<feature type="domain" description="Metallo-beta-lactamase" evidence="2">
    <location>
        <begin position="12"/>
        <end position="193"/>
    </location>
</feature>
<dbReference type="RefSeq" id="WP_274146358.1">
    <property type="nucleotide sequence ID" value="NZ_JAJUBB010000044.1"/>
</dbReference>
<evidence type="ECO:0000256" key="1">
    <source>
        <dbReference type="ARBA" id="ARBA00022723"/>
    </source>
</evidence>
<evidence type="ECO:0000313" key="3">
    <source>
        <dbReference type="EMBL" id="MDD1784429.1"/>
    </source>
</evidence>
<dbReference type="InterPro" id="IPR036866">
    <property type="entry name" value="RibonucZ/Hydroxyglut_hydro"/>
</dbReference>
<organism evidence="3 4">
    <name type="scientific">Enterovibrio qingdaonensis</name>
    <dbReference type="NCBI Taxonomy" id="2899818"/>
    <lineage>
        <taxon>Bacteria</taxon>
        <taxon>Pseudomonadati</taxon>
        <taxon>Pseudomonadota</taxon>
        <taxon>Gammaproteobacteria</taxon>
        <taxon>Vibrionales</taxon>
        <taxon>Vibrionaceae</taxon>
        <taxon>Enterovibrio</taxon>
    </lineage>
</organism>
<dbReference type="PANTHER" id="PTHR43084">
    <property type="entry name" value="PERSULFIDE DIOXYGENASE ETHE1"/>
    <property type="match status" value="1"/>
</dbReference>
<protein>
    <submittedName>
        <fullName evidence="3">MBL fold metallo-hydrolase</fullName>
    </submittedName>
</protein>
<dbReference type="InterPro" id="IPR001279">
    <property type="entry name" value="Metallo-B-lactamas"/>
</dbReference>
<sequence length="263" mass="29681">MKVHPFFHTETGSFTYVVSDSGLAMIIDPVLDYRDGEIGTSYIDDILTFIEKKSLKIKYIFDTHIHADHLSAAGYIKHAVGGKTVIGKRIYDVYAHWKKKYGLTQLVDFDYLVDDASRLNFGSSVIEVIETPGHTPSCVSYKINNHIFVGDTLFSPDRGTSRTDFPGGSAESLFSSIKKLYTLPNNTIVYLCHDYPPNGSSPISKISLGWQKKRNVMLRQDTSKKEYVLIRNRRDDGLKPPHLLSIAVPFNLTYQLPKHPHEG</sequence>